<feature type="region of interest" description="Disordered" evidence="1">
    <location>
        <begin position="27"/>
        <end position="98"/>
    </location>
</feature>
<dbReference type="Proteomes" id="UP000515165">
    <property type="component" value="Chromosome 1"/>
</dbReference>
<dbReference type="KEGG" id="zca:113918172"/>
<name>A0A6J2CD91_ZALCA</name>
<reference evidence="3" key="1">
    <citation type="submission" date="2025-08" db="UniProtKB">
        <authorList>
            <consortium name="RefSeq"/>
        </authorList>
    </citation>
    <scope>IDENTIFICATION</scope>
    <source>
        <tissue evidence="3">Blood</tissue>
    </source>
</reference>
<dbReference type="GeneID" id="113918172"/>
<sequence>MGSGLAAKRRGSRGRCRARCAHLTAERVRHGPLAPRELRSWVQPAGRRAPSCAPPGCPSAHFHPTSASPAQKDTGRGALRSLPPLPPPEQRLPGRLPSGCNVTQLRWRRLPCSSTGRDASRGQSPGHRAAACESLCVARGTQTPGTRCARRGGPSPCLPGTWAALLAVCTRSGREERD</sequence>
<keyword evidence="2" id="KW-1185">Reference proteome</keyword>
<dbReference type="AlphaFoldDB" id="A0A6J2CD91"/>
<dbReference type="RefSeq" id="XP_027442210.1">
    <property type="nucleotide sequence ID" value="XM_027586409.2"/>
</dbReference>
<proteinExistence type="predicted"/>
<protein>
    <submittedName>
        <fullName evidence="3">Uncharacterized protein LOC113918172</fullName>
    </submittedName>
</protein>
<gene>
    <name evidence="3" type="primary">LOC113918172</name>
</gene>
<evidence type="ECO:0000313" key="2">
    <source>
        <dbReference type="Proteomes" id="UP000515165"/>
    </source>
</evidence>
<evidence type="ECO:0000313" key="3">
    <source>
        <dbReference type="RefSeq" id="XP_027442210.1"/>
    </source>
</evidence>
<accession>A0A6J2CD91</accession>
<organism evidence="2 3">
    <name type="scientific">Zalophus californianus</name>
    <name type="common">California sealion</name>
    <dbReference type="NCBI Taxonomy" id="9704"/>
    <lineage>
        <taxon>Eukaryota</taxon>
        <taxon>Metazoa</taxon>
        <taxon>Chordata</taxon>
        <taxon>Craniata</taxon>
        <taxon>Vertebrata</taxon>
        <taxon>Euteleostomi</taxon>
        <taxon>Mammalia</taxon>
        <taxon>Eutheria</taxon>
        <taxon>Laurasiatheria</taxon>
        <taxon>Carnivora</taxon>
        <taxon>Caniformia</taxon>
        <taxon>Pinnipedia</taxon>
        <taxon>Otariidae</taxon>
        <taxon>Zalophus</taxon>
    </lineage>
</organism>
<evidence type="ECO:0000256" key="1">
    <source>
        <dbReference type="SAM" id="MobiDB-lite"/>
    </source>
</evidence>